<evidence type="ECO:0000256" key="1">
    <source>
        <dbReference type="ARBA" id="ARBA00009828"/>
    </source>
</evidence>
<evidence type="ECO:0000256" key="2">
    <source>
        <dbReference type="ARBA" id="ARBA00022478"/>
    </source>
</evidence>
<feature type="region of interest" description="Disordered" evidence="7">
    <location>
        <begin position="118"/>
        <end position="184"/>
    </location>
</feature>
<evidence type="ECO:0000256" key="4">
    <source>
        <dbReference type="ARBA" id="ARBA00022695"/>
    </source>
</evidence>
<evidence type="ECO:0000256" key="3">
    <source>
        <dbReference type="ARBA" id="ARBA00022679"/>
    </source>
</evidence>
<sequence length="184" mass="21893">MSILGLNQYTQEELRETAMIELAFEIMSDSKEPKAFSFHDLVEEIQKKVGLSEAEVRQRIAQFYTDLNIDGRFVTLGDNHWGLRSWYPVDQSEEDLVATVKTKKRKAKRYAKDDLDEFEDADDDYEEYNDVDSLDDEDYEELDEEDYDDMLEEEDYDLDDEDLDDEDLEDEELEYEELDEDEKL</sequence>
<keyword evidence="2 6" id="KW-0240">DNA-directed RNA polymerase</keyword>
<dbReference type="Gene3D" id="1.10.10.1250">
    <property type="entry name" value="RNA polymerase, subunit delta, N-terminal domain"/>
    <property type="match status" value="1"/>
</dbReference>
<proteinExistence type="inferred from homology"/>
<dbReference type="EMBL" id="FOXX01000012">
    <property type="protein sequence ID" value="SFQ83455.1"/>
    <property type="molecule type" value="Genomic_DNA"/>
</dbReference>
<dbReference type="GeneID" id="93712630"/>
<evidence type="ECO:0000256" key="5">
    <source>
        <dbReference type="ARBA" id="ARBA00023163"/>
    </source>
</evidence>
<dbReference type="InterPro" id="IPR038087">
    <property type="entry name" value="RNAP_delta_N_dom_sf"/>
</dbReference>
<evidence type="ECO:0000313" key="10">
    <source>
        <dbReference type="Proteomes" id="UP000182762"/>
    </source>
</evidence>
<evidence type="ECO:0000259" key="8">
    <source>
        <dbReference type="PROSITE" id="PS51913"/>
    </source>
</evidence>
<dbReference type="PROSITE" id="PS51913">
    <property type="entry name" value="HTH_HARE"/>
    <property type="match status" value="1"/>
</dbReference>
<dbReference type="GO" id="GO:0000428">
    <property type="term" value="C:DNA-directed RNA polymerase complex"/>
    <property type="evidence" value="ECO:0007669"/>
    <property type="project" value="UniProtKB-KW"/>
</dbReference>
<organism evidence="9 10">
    <name type="scientific">Priestia endophytica DSM 13796</name>
    <dbReference type="NCBI Taxonomy" id="1121089"/>
    <lineage>
        <taxon>Bacteria</taxon>
        <taxon>Bacillati</taxon>
        <taxon>Bacillota</taxon>
        <taxon>Bacilli</taxon>
        <taxon>Bacillales</taxon>
        <taxon>Bacillaceae</taxon>
        <taxon>Priestia</taxon>
    </lineage>
</organism>
<comment type="similarity">
    <text evidence="1 6">Belongs to the RpoE family.</text>
</comment>
<evidence type="ECO:0000256" key="6">
    <source>
        <dbReference type="HAMAP-Rule" id="MF_00357"/>
    </source>
</evidence>
<gene>
    <name evidence="6" type="primary">rpoE</name>
    <name evidence="9" type="ORF">SAMN02745910_04061</name>
</gene>
<dbReference type="InterPro" id="IPR007759">
    <property type="entry name" value="Asxl_HARE-HTH"/>
</dbReference>
<keyword evidence="10" id="KW-1185">Reference proteome</keyword>
<dbReference type="RefSeq" id="WP_328586496.1">
    <property type="nucleotide sequence ID" value="NZ_FOXX01000012.1"/>
</dbReference>
<keyword evidence="3 6" id="KW-0808">Transferase</keyword>
<comment type="function">
    <text evidence="6">Participates in both the initiation and recycling phases of transcription. In the presence of the delta subunit, RNAP displays an increased specificity of transcription, a decreased affinity for nucleic acids, and an increased efficiency of RNA synthesis because of enhanced recycling.</text>
</comment>
<feature type="domain" description="HTH HARE-type" evidence="8">
    <location>
        <begin position="17"/>
        <end position="86"/>
    </location>
</feature>
<keyword evidence="5 6" id="KW-0804">Transcription</keyword>
<dbReference type="Pfam" id="PF05066">
    <property type="entry name" value="HARE-HTH"/>
    <property type="match status" value="1"/>
</dbReference>
<dbReference type="HAMAP" id="MF_00357">
    <property type="entry name" value="RNApol_bact_RpoE"/>
    <property type="match status" value="1"/>
</dbReference>
<dbReference type="Proteomes" id="UP000182762">
    <property type="component" value="Unassembled WGS sequence"/>
</dbReference>
<protein>
    <recommendedName>
        <fullName evidence="6">Probable DNA-directed RNA polymerase subunit delta</fullName>
    </recommendedName>
    <alternativeName>
        <fullName evidence="6">RNAP delta factor</fullName>
    </alternativeName>
</protein>
<reference evidence="9 10" key="1">
    <citation type="submission" date="2016-10" db="EMBL/GenBank/DDBJ databases">
        <authorList>
            <person name="Varghese N."/>
            <person name="Submissions S."/>
        </authorList>
    </citation>
    <scope>NUCLEOTIDE SEQUENCE [LARGE SCALE GENOMIC DNA]</scope>
    <source>
        <strain evidence="9 10">DSM 13796</strain>
    </source>
</reference>
<dbReference type="InterPro" id="IPR029757">
    <property type="entry name" value="RpoE"/>
</dbReference>
<keyword evidence="4 6" id="KW-0548">Nucleotidyltransferase</keyword>
<name>A0A1I6BRA9_9BACI</name>
<comment type="subunit">
    <text evidence="6">RNAP is composed of a core of 2 alpha, a beta and a beta' subunits. The core is associated with a delta subunit and one of several sigma factors.</text>
</comment>
<comment type="caution">
    <text evidence="9">The sequence shown here is derived from an EMBL/GenBank/DDBJ whole genome shotgun (WGS) entry which is preliminary data.</text>
</comment>
<evidence type="ECO:0000256" key="7">
    <source>
        <dbReference type="SAM" id="MobiDB-lite"/>
    </source>
</evidence>
<evidence type="ECO:0000313" key="9">
    <source>
        <dbReference type="EMBL" id="SFQ83455.1"/>
    </source>
</evidence>
<accession>A0A1I6BRA9</accession>
<dbReference type="NCBIfam" id="TIGR04567">
    <property type="entry name" value="RNAP_delt_lowGC"/>
    <property type="match status" value="1"/>
</dbReference>